<dbReference type="EMBL" id="PNYC01000013">
    <property type="protein sequence ID" value="PMS35097.1"/>
    <property type="molecule type" value="Genomic_DNA"/>
</dbReference>
<dbReference type="InterPro" id="IPR036761">
    <property type="entry name" value="TTHA0802/YceI-like_sf"/>
</dbReference>
<dbReference type="AlphaFoldDB" id="A0A2N7X0E4"/>
<dbReference type="OrthoDB" id="9811006at2"/>
<name>A0A2N7X0E4_9BURK</name>
<accession>A0A2N7X0E4</accession>
<proteinExistence type="predicted"/>
<dbReference type="Gene3D" id="2.40.128.110">
    <property type="entry name" value="Lipid/polyisoprenoid-binding, YceI-like"/>
    <property type="match status" value="1"/>
</dbReference>
<comment type="caution">
    <text evidence="3">The sequence shown here is derived from an EMBL/GenBank/DDBJ whole genome shotgun (WGS) entry which is preliminary data.</text>
</comment>
<dbReference type="SUPFAM" id="SSF101874">
    <property type="entry name" value="YceI-like"/>
    <property type="match status" value="1"/>
</dbReference>
<feature type="chain" id="PRO_5014776330" evidence="1">
    <location>
        <begin position="23"/>
        <end position="227"/>
    </location>
</feature>
<organism evidence="3 4">
    <name type="scientific">Trinickia symbiotica</name>
    <dbReference type="NCBI Taxonomy" id="863227"/>
    <lineage>
        <taxon>Bacteria</taxon>
        <taxon>Pseudomonadati</taxon>
        <taxon>Pseudomonadota</taxon>
        <taxon>Betaproteobacteria</taxon>
        <taxon>Burkholderiales</taxon>
        <taxon>Burkholderiaceae</taxon>
        <taxon>Trinickia</taxon>
    </lineage>
</organism>
<dbReference type="STRING" id="863227.GCA_000373005_05788"/>
<evidence type="ECO:0000313" key="3">
    <source>
        <dbReference type="EMBL" id="PMS35097.1"/>
    </source>
</evidence>
<evidence type="ECO:0000256" key="1">
    <source>
        <dbReference type="SAM" id="SignalP"/>
    </source>
</evidence>
<sequence length="227" mass="24625">MHCTVRRLIPRALLALTVAATAALMPACTPLRVVTHTVGTDEARVPPGQYSLDAHHWSVIFDVDHLKYSRFVIRFDRAHAMLVWKEGGLAASTVDASIDASSVDTNVPLLDKLVKGKDMFDAATYPTIRFVSTRFTRTGAAAGKLEGDLTIRGVTRPVTLDVTFNGYGPNPLTKEDTLGFSASGRFSRAQFGLSTWYPAVGDEVRVRIEAEFAKKKAGSAQADSNAQ</sequence>
<reference evidence="3 4" key="1">
    <citation type="submission" date="2018-01" db="EMBL/GenBank/DDBJ databases">
        <title>Whole genome analyses suggest that Burkholderia sensu lato contains two further novel genera in the rhizoxinica-symbiotica group Mycetohabitans gen. nov., and Trinickia gen. nov.: implications for the evolution of diazotrophy and nodulation in the Burkholderiaceae.</title>
        <authorList>
            <person name="Estrada-de los Santos P."/>
            <person name="Palmer M."/>
            <person name="Chavez-Ramirez B."/>
            <person name="Beukes C."/>
            <person name="Steenkamp E.T."/>
            <person name="Hirsch A.M."/>
            <person name="Manyaka P."/>
            <person name="Maluk M."/>
            <person name="Lafos M."/>
            <person name="Crook M."/>
            <person name="Gross E."/>
            <person name="Simon M.F."/>
            <person name="Bueno dos Reis Junior F."/>
            <person name="Poole P.S."/>
            <person name="Venter S.N."/>
            <person name="James E.K."/>
        </authorList>
    </citation>
    <scope>NUCLEOTIDE SEQUENCE [LARGE SCALE GENOMIC DNA]</scope>
    <source>
        <strain evidence="3 4">JPY 581</strain>
    </source>
</reference>
<dbReference type="InterPro" id="IPR007372">
    <property type="entry name" value="Lipid/polyisoprenoid-bd_YceI"/>
</dbReference>
<feature type="signal peptide" evidence="1">
    <location>
        <begin position="1"/>
        <end position="22"/>
    </location>
</feature>
<feature type="domain" description="Lipid/polyisoprenoid-binding YceI-like" evidence="2">
    <location>
        <begin position="49"/>
        <end position="213"/>
    </location>
</feature>
<evidence type="ECO:0000313" key="4">
    <source>
        <dbReference type="Proteomes" id="UP000235777"/>
    </source>
</evidence>
<keyword evidence="1" id="KW-0732">Signal</keyword>
<dbReference type="PANTHER" id="PTHR34406:SF1">
    <property type="entry name" value="PROTEIN YCEI"/>
    <property type="match status" value="1"/>
</dbReference>
<dbReference type="SMART" id="SM00867">
    <property type="entry name" value="YceI"/>
    <property type="match status" value="1"/>
</dbReference>
<protein>
    <submittedName>
        <fullName evidence="3">YceI family protein</fullName>
    </submittedName>
</protein>
<dbReference type="Proteomes" id="UP000235777">
    <property type="component" value="Unassembled WGS sequence"/>
</dbReference>
<gene>
    <name evidence="3" type="ORF">C0Z20_20370</name>
</gene>
<evidence type="ECO:0000259" key="2">
    <source>
        <dbReference type="SMART" id="SM00867"/>
    </source>
</evidence>
<dbReference type="Pfam" id="PF04264">
    <property type="entry name" value="YceI"/>
    <property type="match status" value="1"/>
</dbReference>
<dbReference type="PANTHER" id="PTHR34406">
    <property type="entry name" value="PROTEIN YCEI"/>
    <property type="match status" value="1"/>
</dbReference>
<keyword evidence="4" id="KW-1185">Reference proteome</keyword>